<evidence type="ECO:0000313" key="2">
    <source>
        <dbReference type="EMBL" id="KAH7120466.1"/>
    </source>
</evidence>
<sequence length="554" mass="62758">MWCLIWPNSAGHRSPSIHHNRRMDSHSFAGTNRRLQGLPSADIIIGDTSSDPSFEKAHEWINECEMSHGQCGGGHMKGIYACLSHCWGKDKMPVITTTATLNDHFQGILLSKLPKAFQDAVAISRRMGLRYLWIESLCIIQDSSQDWEVESSKMADIYRHGFVTIAAVSSSDFRGDCFPPTRCDDLCFHVQGDGVDTVVAMRDSNGEDPLTDMTQFGKVLPLFTRGWVYQEHMLSRRILYYNYQELQFGLTQYTKLGLTKPHDNLPALSGCAKDIGRLTGDRYLAGIWERSFTEGMLWTVEPPVKQPRQDLGDPKHPKAMRAPSWSWTSVEATAGIKYTYAQKSHHRQAFQDRIQAVECVLGGSDPTGTVKSGLVRLQTAILPTPLRRIYRRCTSSRSRTAYTVEYDSWLSTRGHSVEPCTNNFKGLDALDIGNAGLSFFADFKYDDRTDFDFLNAKKSGGCKLTKAYLLHLYDNPSFGSTVVTDFFLVLKEARTSETDTLDSEGLVVFWPILQKKDGREAYYHSLITLFWSLFYGKVHGFKKMVQSSLKYDWR</sequence>
<dbReference type="InterPro" id="IPR010730">
    <property type="entry name" value="HET"/>
</dbReference>
<proteinExistence type="predicted"/>
<dbReference type="OrthoDB" id="5362512at2759"/>
<feature type="domain" description="Heterokaryon incompatibility" evidence="1">
    <location>
        <begin position="80"/>
        <end position="231"/>
    </location>
</feature>
<dbReference type="PANTHER" id="PTHR33112">
    <property type="entry name" value="DOMAIN PROTEIN, PUTATIVE-RELATED"/>
    <property type="match status" value="1"/>
</dbReference>
<dbReference type="Pfam" id="PF06985">
    <property type="entry name" value="HET"/>
    <property type="match status" value="1"/>
</dbReference>
<protein>
    <submittedName>
        <fullName evidence="2">Heterokaryon incompatibility protein-domain-containing protein</fullName>
    </submittedName>
</protein>
<dbReference type="EMBL" id="JAGMUV010000025">
    <property type="protein sequence ID" value="KAH7120466.1"/>
    <property type="molecule type" value="Genomic_DNA"/>
</dbReference>
<dbReference type="Proteomes" id="UP000738349">
    <property type="component" value="Unassembled WGS sequence"/>
</dbReference>
<name>A0A9P9IH53_9HYPO</name>
<dbReference type="PANTHER" id="PTHR33112:SF16">
    <property type="entry name" value="HETEROKARYON INCOMPATIBILITY DOMAIN-CONTAINING PROTEIN"/>
    <property type="match status" value="1"/>
</dbReference>
<evidence type="ECO:0000259" key="1">
    <source>
        <dbReference type="Pfam" id="PF06985"/>
    </source>
</evidence>
<dbReference type="AlphaFoldDB" id="A0A9P9IH53"/>
<evidence type="ECO:0000313" key="3">
    <source>
        <dbReference type="Proteomes" id="UP000738349"/>
    </source>
</evidence>
<keyword evidence="3" id="KW-1185">Reference proteome</keyword>
<comment type="caution">
    <text evidence="2">The sequence shown here is derived from an EMBL/GenBank/DDBJ whole genome shotgun (WGS) entry which is preliminary data.</text>
</comment>
<gene>
    <name evidence="2" type="ORF">EDB81DRAFT_847790</name>
</gene>
<accession>A0A9P9IH53</accession>
<organism evidence="2 3">
    <name type="scientific">Dactylonectria macrodidyma</name>
    <dbReference type="NCBI Taxonomy" id="307937"/>
    <lineage>
        <taxon>Eukaryota</taxon>
        <taxon>Fungi</taxon>
        <taxon>Dikarya</taxon>
        <taxon>Ascomycota</taxon>
        <taxon>Pezizomycotina</taxon>
        <taxon>Sordariomycetes</taxon>
        <taxon>Hypocreomycetidae</taxon>
        <taxon>Hypocreales</taxon>
        <taxon>Nectriaceae</taxon>
        <taxon>Dactylonectria</taxon>
    </lineage>
</organism>
<reference evidence="2" key="1">
    <citation type="journal article" date="2021" name="Nat. Commun.">
        <title>Genetic determinants of endophytism in the Arabidopsis root mycobiome.</title>
        <authorList>
            <person name="Mesny F."/>
            <person name="Miyauchi S."/>
            <person name="Thiergart T."/>
            <person name="Pickel B."/>
            <person name="Atanasova L."/>
            <person name="Karlsson M."/>
            <person name="Huettel B."/>
            <person name="Barry K.W."/>
            <person name="Haridas S."/>
            <person name="Chen C."/>
            <person name="Bauer D."/>
            <person name="Andreopoulos W."/>
            <person name="Pangilinan J."/>
            <person name="LaButti K."/>
            <person name="Riley R."/>
            <person name="Lipzen A."/>
            <person name="Clum A."/>
            <person name="Drula E."/>
            <person name="Henrissat B."/>
            <person name="Kohler A."/>
            <person name="Grigoriev I.V."/>
            <person name="Martin F.M."/>
            <person name="Hacquard S."/>
        </authorList>
    </citation>
    <scope>NUCLEOTIDE SEQUENCE</scope>
    <source>
        <strain evidence="2">MPI-CAGE-AT-0147</strain>
    </source>
</reference>